<dbReference type="Proteomes" id="UP000030710">
    <property type="component" value="Unassembled WGS sequence"/>
</dbReference>
<accession>U1PKS6</accession>
<evidence type="ECO:0008006" key="3">
    <source>
        <dbReference type="Google" id="ProtNLM"/>
    </source>
</evidence>
<reference evidence="1 2" key="1">
    <citation type="journal article" date="2013" name="PLoS ONE">
        <title>Assembly-driven community genomics of a hypersaline microbial ecosystem.</title>
        <authorList>
            <person name="Podell S."/>
            <person name="Ugalde J.A."/>
            <person name="Narasingarao P."/>
            <person name="Banfield J.F."/>
            <person name="Heidelberg K.B."/>
            <person name="Allen E.E."/>
        </authorList>
    </citation>
    <scope>NUCLEOTIDE SEQUENCE [LARGE SCALE GENOMIC DNA]</scope>
    <source>
        <strain evidence="2">J07HQW2</strain>
    </source>
</reference>
<proteinExistence type="predicted"/>
<evidence type="ECO:0000313" key="1">
    <source>
        <dbReference type="EMBL" id="ERG94297.1"/>
    </source>
</evidence>
<dbReference type="RefSeq" id="WP_021053790.1">
    <property type="nucleotide sequence ID" value="NZ_KE356561.1"/>
</dbReference>
<dbReference type="EMBL" id="KE356561">
    <property type="protein sequence ID" value="ERG94297.1"/>
    <property type="molecule type" value="Genomic_DNA"/>
</dbReference>
<protein>
    <recommendedName>
        <fullName evidence="3">Sulfur transfer protein involved in thiamine biosynthesis</fullName>
    </recommendedName>
</protein>
<name>U1PKS6_9EURY</name>
<evidence type="ECO:0000313" key="2">
    <source>
        <dbReference type="Proteomes" id="UP000030710"/>
    </source>
</evidence>
<dbReference type="STRING" id="1238425.J07HQW2_00731"/>
<dbReference type="AlphaFoldDB" id="U1PKS6"/>
<gene>
    <name evidence="1" type="ORF">J07HQW2_00731</name>
</gene>
<dbReference type="HOGENOM" id="CLU_2597625_0_0_2"/>
<organism evidence="1 2">
    <name type="scientific">Haloquadratum walsbyi J07HQW2</name>
    <dbReference type="NCBI Taxonomy" id="1238425"/>
    <lineage>
        <taxon>Archaea</taxon>
        <taxon>Methanobacteriati</taxon>
        <taxon>Methanobacteriota</taxon>
        <taxon>Stenosarchaea group</taxon>
        <taxon>Halobacteria</taxon>
        <taxon>Halobacteriales</taxon>
        <taxon>Haloferacaceae</taxon>
        <taxon>Haloquadratum</taxon>
    </lineage>
</organism>
<sequence length="79" mass="8869">MGETIEIIVNGREHTILATADSETQILSEIGLTPSEYRLFRDDVPLVERGKEHRIDQSVSLEDGDRFAAIPSEVFHDDS</sequence>